<keyword evidence="2" id="KW-1185">Reference proteome</keyword>
<dbReference type="AlphaFoldDB" id="A0A448ZSS9"/>
<evidence type="ECO:0000313" key="1">
    <source>
        <dbReference type="EMBL" id="VEU45044.1"/>
    </source>
</evidence>
<dbReference type="OrthoDB" id="43503at2759"/>
<protein>
    <submittedName>
        <fullName evidence="1">Uncharacterized protein</fullName>
    </submittedName>
</protein>
<dbReference type="Proteomes" id="UP000291116">
    <property type="component" value="Unassembled WGS sequence"/>
</dbReference>
<accession>A0A448ZSS9</accession>
<organism evidence="1 2">
    <name type="scientific">Pseudo-nitzschia multistriata</name>
    <dbReference type="NCBI Taxonomy" id="183589"/>
    <lineage>
        <taxon>Eukaryota</taxon>
        <taxon>Sar</taxon>
        <taxon>Stramenopiles</taxon>
        <taxon>Ochrophyta</taxon>
        <taxon>Bacillariophyta</taxon>
        <taxon>Bacillariophyceae</taxon>
        <taxon>Bacillariophycidae</taxon>
        <taxon>Bacillariales</taxon>
        <taxon>Bacillariaceae</taxon>
        <taxon>Pseudo-nitzschia</taxon>
    </lineage>
</organism>
<proteinExistence type="predicted"/>
<reference evidence="1 2" key="1">
    <citation type="submission" date="2019-01" db="EMBL/GenBank/DDBJ databases">
        <authorList>
            <person name="Ferrante I. M."/>
        </authorList>
    </citation>
    <scope>NUCLEOTIDE SEQUENCE [LARGE SCALE GENOMIC DNA]</scope>
    <source>
        <strain evidence="1 2">B856</strain>
    </source>
</reference>
<gene>
    <name evidence="1" type="ORF">PSNMU_V1.4_AUG-EV-PASAV3_0121930</name>
</gene>
<sequence length="242" mass="27010">MNDDHEIRKLLLKQGEYRKLYSSILQKHRGSLQGNSGNGDAIRGNDSDGHFEDEARLLNQIFQTEVKNLATGIGATAATLASLRFARSRRAVSAVFGSAKAKVLYEAEIEGKRVGTDNFQKGFATVVEGMFSLWVGYRCYDYASDSSRDSINAIAELPLCKGRSRVAEALCPEWIETTKTHIPGSFWKALAENKLQEERTWAAIQKFSINCEKRLAAERITRKVSSMREDEPVVLTKRVSSA</sequence>
<name>A0A448ZSS9_9STRA</name>
<dbReference type="EMBL" id="CAACVS010000682">
    <property type="protein sequence ID" value="VEU45044.1"/>
    <property type="molecule type" value="Genomic_DNA"/>
</dbReference>
<evidence type="ECO:0000313" key="2">
    <source>
        <dbReference type="Proteomes" id="UP000291116"/>
    </source>
</evidence>